<accession>A0ABV8ENS4</accession>
<protein>
    <recommendedName>
        <fullName evidence="3">PorV/PorQ family protein</fullName>
    </recommendedName>
</protein>
<evidence type="ECO:0008006" key="3">
    <source>
        <dbReference type="Google" id="ProtNLM"/>
    </source>
</evidence>
<dbReference type="RefSeq" id="WP_241296245.1">
    <property type="nucleotide sequence ID" value="NZ_JAKZGR010000013.1"/>
</dbReference>
<dbReference type="Proteomes" id="UP001595766">
    <property type="component" value="Unassembled WGS sequence"/>
</dbReference>
<evidence type="ECO:0000313" key="2">
    <source>
        <dbReference type="Proteomes" id="UP001595766"/>
    </source>
</evidence>
<comment type="caution">
    <text evidence="1">The sequence shown here is derived from an EMBL/GenBank/DDBJ whole genome shotgun (WGS) entry which is preliminary data.</text>
</comment>
<sequence>MKVFVVFLINICLPILSQAQGGLDIKAKGARSMGMANASSTLSDTWSPLNNIASIAYLQSSSIAVGYDHRFQMDELTTLSASAVFYTQKFNFGISTSSYGDDYFNQQHIGIGIANRLGIASLGLKVNLLQTNIEGFGRAISPVFEFGGLAELTPMLWFAGHIYNITYSKFSKASADHLPTVVKSSLSYRPSDKLMLNIEAEKDILLPADLKLGLEYNLLDKVWMRSGFHIIPGNLFFGLGFKPKRFVIDYALGQQKYLGPTHHFSVGYNFSDP</sequence>
<dbReference type="EMBL" id="JBHSAV010000045">
    <property type="protein sequence ID" value="MFC3976627.1"/>
    <property type="molecule type" value="Genomic_DNA"/>
</dbReference>
<dbReference type="SUPFAM" id="SSF56935">
    <property type="entry name" value="Porins"/>
    <property type="match status" value="1"/>
</dbReference>
<organism evidence="1 2">
    <name type="scientific">Belliella kenyensis</name>
    <dbReference type="NCBI Taxonomy" id="1472724"/>
    <lineage>
        <taxon>Bacteria</taxon>
        <taxon>Pseudomonadati</taxon>
        <taxon>Bacteroidota</taxon>
        <taxon>Cytophagia</taxon>
        <taxon>Cytophagales</taxon>
        <taxon>Cyclobacteriaceae</taxon>
        <taxon>Belliella</taxon>
    </lineage>
</organism>
<gene>
    <name evidence="1" type="ORF">ACFOUP_09595</name>
</gene>
<proteinExistence type="predicted"/>
<reference evidence="2" key="1">
    <citation type="journal article" date="2019" name="Int. J. Syst. Evol. Microbiol.">
        <title>The Global Catalogue of Microorganisms (GCM) 10K type strain sequencing project: providing services to taxonomists for standard genome sequencing and annotation.</title>
        <authorList>
            <consortium name="The Broad Institute Genomics Platform"/>
            <consortium name="The Broad Institute Genome Sequencing Center for Infectious Disease"/>
            <person name="Wu L."/>
            <person name="Ma J."/>
        </authorList>
    </citation>
    <scope>NUCLEOTIDE SEQUENCE [LARGE SCALE GENOMIC DNA]</scope>
    <source>
        <strain evidence="2">CECT 8551</strain>
    </source>
</reference>
<evidence type="ECO:0000313" key="1">
    <source>
        <dbReference type="EMBL" id="MFC3976627.1"/>
    </source>
</evidence>
<name>A0ABV8ENS4_9BACT</name>
<keyword evidence="2" id="KW-1185">Reference proteome</keyword>